<sequence length="96" mass="11324">MAFPRRAVGEKRSSIETFPENVFGLNQIFCYNQWSFPYMEMAKAELTKERAVGEKRSSIETFPENVFGLNQIFCYNQWSFPYMEMAKAELTKELPF</sequence>
<organism evidence="1 2">
    <name type="scientific">Diversispora epigaea</name>
    <dbReference type="NCBI Taxonomy" id="1348612"/>
    <lineage>
        <taxon>Eukaryota</taxon>
        <taxon>Fungi</taxon>
        <taxon>Fungi incertae sedis</taxon>
        <taxon>Mucoromycota</taxon>
        <taxon>Glomeromycotina</taxon>
        <taxon>Glomeromycetes</taxon>
        <taxon>Diversisporales</taxon>
        <taxon>Diversisporaceae</taxon>
        <taxon>Diversispora</taxon>
    </lineage>
</organism>
<accession>A0A397IJ50</accession>
<evidence type="ECO:0000313" key="2">
    <source>
        <dbReference type="Proteomes" id="UP000266861"/>
    </source>
</evidence>
<reference evidence="1 2" key="1">
    <citation type="submission" date="2018-08" db="EMBL/GenBank/DDBJ databases">
        <title>Genome and evolution of the arbuscular mycorrhizal fungus Diversispora epigaea (formerly Glomus versiforme) and its bacterial endosymbionts.</title>
        <authorList>
            <person name="Sun X."/>
            <person name="Fei Z."/>
            <person name="Harrison M."/>
        </authorList>
    </citation>
    <scope>NUCLEOTIDE SEQUENCE [LARGE SCALE GENOMIC DNA]</scope>
    <source>
        <strain evidence="1 2">IT104</strain>
    </source>
</reference>
<gene>
    <name evidence="1" type="ORF">Glove_208g144</name>
</gene>
<proteinExistence type="predicted"/>
<keyword evidence="2" id="KW-1185">Reference proteome</keyword>
<evidence type="ECO:0000313" key="1">
    <source>
        <dbReference type="EMBL" id="RHZ75915.1"/>
    </source>
</evidence>
<protein>
    <submittedName>
        <fullName evidence="1">Uncharacterized protein</fullName>
    </submittedName>
</protein>
<dbReference type="Proteomes" id="UP000266861">
    <property type="component" value="Unassembled WGS sequence"/>
</dbReference>
<comment type="caution">
    <text evidence="1">The sequence shown here is derived from an EMBL/GenBank/DDBJ whole genome shotgun (WGS) entry which is preliminary data.</text>
</comment>
<name>A0A397IJ50_9GLOM</name>
<dbReference type="EMBL" id="PQFF01000195">
    <property type="protein sequence ID" value="RHZ75915.1"/>
    <property type="molecule type" value="Genomic_DNA"/>
</dbReference>
<dbReference type="AlphaFoldDB" id="A0A397IJ50"/>